<sequence length="136" mass="15054">MNAITDRPLALFVSPDGKIYPDSLICSGKLFDDLEGKPCPHSDRGRLPKPLPLVGEASTSENRADANYSLDKGNPGDLCPPCAKQQLANLGHWQRGDRQALPVELLPLRLFKCRMWLWLVIPGLYDVKPSEMSNGE</sequence>
<feature type="region of interest" description="Disordered" evidence="1">
    <location>
        <begin position="39"/>
        <end position="69"/>
    </location>
</feature>
<dbReference type="RefSeq" id="WP_106301686.1">
    <property type="nucleotide sequence ID" value="NZ_PVWO01000052.1"/>
</dbReference>
<reference evidence="2 3" key="1">
    <citation type="submission" date="2018-03" db="EMBL/GenBank/DDBJ databases">
        <title>The ancient ancestry and fast evolution of plastids.</title>
        <authorList>
            <person name="Moore K.R."/>
            <person name="Magnabosco C."/>
            <person name="Momper L."/>
            <person name="Gold D.A."/>
            <person name="Bosak T."/>
            <person name="Fournier G.P."/>
        </authorList>
    </citation>
    <scope>NUCLEOTIDE SEQUENCE [LARGE SCALE GENOMIC DNA]</scope>
    <source>
        <strain evidence="2 3">CCALA 037</strain>
    </source>
</reference>
<dbReference type="Proteomes" id="UP000238937">
    <property type="component" value="Unassembled WGS sequence"/>
</dbReference>
<dbReference type="OrthoDB" id="512103at2"/>
<evidence type="ECO:0000256" key="1">
    <source>
        <dbReference type="SAM" id="MobiDB-lite"/>
    </source>
</evidence>
<organism evidence="2 3">
    <name type="scientific">Chamaesiphon polymorphus CCALA 037</name>
    <dbReference type="NCBI Taxonomy" id="2107692"/>
    <lineage>
        <taxon>Bacteria</taxon>
        <taxon>Bacillati</taxon>
        <taxon>Cyanobacteriota</taxon>
        <taxon>Cyanophyceae</taxon>
        <taxon>Gomontiellales</taxon>
        <taxon>Chamaesiphonaceae</taxon>
        <taxon>Chamaesiphon</taxon>
    </lineage>
</organism>
<gene>
    <name evidence="2" type="ORF">C7B77_06380</name>
</gene>
<keyword evidence="3" id="KW-1185">Reference proteome</keyword>
<evidence type="ECO:0000313" key="2">
    <source>
        <dbReference type="EMBL" id="PSB57990.1"/>
    </source>
</evidence>
<dbReference type="EMBL" id="PVWO01000052">
    <property type="protein sequence ID" value="PSB57990.1"/>
    <property type="molecule type" value="Genomic_DNA"/>
</dbReference>
<accession>A0A2T1GJN7</accession>
<evidence type="ECO:0000313" key="3">
    <source>
        <dbReference type="Proteomes" id="UP000238937"/>
    </source>
</evidence>
<protein>
    <submittedName>
        <fullName evidence="2">Uncharacterized protein</fullName>
    </submittedName>
</protein>
<name>A0A2T1GJN7_9CYAN</name>
<comment type="caution">
    <text evidence="2">The sequence shown here is derived from an EMBL/GenBank/DDBJ whole genome shotgun (WGS) entry which is preliminary data.</text>
</comment>
<dbReference type="AlphaFoldDB" id="A0A2T1GJN7"/>
<proteinExistence type="predicted"/>